<gene>
    <name evidence="1" type="ORF">CINCED_3A012933</name>
</gene>
<sequence length="166" mass="19237">MLEELYNTWRSLQKNSSRRTNTQIKNENEFVQCFDELFDIAHADALDMMTIDMDKQFLITQRQKGRPGAMMGVDWTSQKREFKRSKQLEESEKKRKLNENKIKSIFESVELCSSSDTEESLSDDCDLAQNIQDNTKNSITVESCEDSAGPSTTRRGRTAFINDKLF</sequence>
<dbReference type="Proteomes" id="UP000325440">
    <property type="component" value="Unassembled WGS sequence"/>
</dbReference>
<keyword evidence="2" id="KW-1185">Reference proteome</keyword>
<reference evidence="1 2" key="1">
    <citation type="submission" date="2019-08" db="EMBL/GenBank/DDBJ databases">
        <authorList>
            <person name="Alioto T."/>
            <person name="Alioto T."/>
            <person name="Gomez Garrido J."/>
        </authorList>
    </citation>
    <scope>NUCLEOTIDE SEQUENCE [LARGE SCALE GENOMIC DNA]</scope>
</reference>
<protein>
    <submittedName>
        <fullName evidence="1">Uncharacterized protein</fullName>
    </submittedName>
</protein>
<evidence type="ECO:0000313" key="1">
    <source>
        <dbReference type="EMBL" id="VVC32269.1"/>
    </source>
</evidence>
<evidence type="ECO:0000313" key="2">
    <source>
        <dbReference type="Proteomes" id="UP000325440"/>
    </source>
</evidence>
<proteinExistence type="predicted"/>
<organism evidence="1 2">
    <name type="scientific">Cinara cedri</name>
    <dbReference type="NCBI Taxonomy" id="506608"/>
    <lineage>
        <taxon>Eukaryota</taxon>
        <taxon>Metazoa</taxon>
        <taxon>Ecdysozoa</taxon>
        <taxon>Arthropoda</taxon>
        <taxon>Hexapoda</taxon>
        <taxon>Insecta</taxon>
        <taxon>Pterygota</taxon>
        <taxon>Neoptera</taxon>
        <taxon>Paraneoptera</taxon>
        <taxon>Hemiptera</taxon>
        <taxon>Sternorrhyncha</taxon>
        <taxon>Aphidomorpha</taxon>
        <taxon>Aphidoidea</taxon>
        <taxon>Aphididae</taxon>
        <taxon>Lachninae</taxon>
        <taxon>Cinara</taxon>
    </lineage>
</organism>
<dbReference type="AlphaFoldDB" id="A0A5E4MQY2"/>
<name>A0A5E4MQY2_9HEMI</name>
<dbReference type="EMBL" id="CABPRJ010000954">
    <property type="protein sequence ID" value="VVC32269.1"/>
    <property type="molecule type" value="Genomic_DNA"/>
</dbReference>
<accession>A0A5E4MQY2</accession>
<dbReference type="OrthoDB" id="6619148at2759"/>